<dbReference type="Proteomes" id="UP000823990">
    <property type="component" value="Unassembled WGS sequence"/>
</dbReference>
<feature type="domain" description="Glycoside hydrolase family 3 C-terminal" evidence="4">
    <location>
        <begin position="90"/>
        <end position="441"/>
    </location>
</feature>
<feature type="transmembrane region" description="Helical" evidence="3">
    <location>
        <begin position="12"/>
        <end position="39"/>
    </location>
</feature>
<keyword evidence="2 5" id="KW-0378">Hydrolase</keyword>
<sequence>MLKKLWKSKGTRVWFFVSVPVILLFAIIFIISSAVPVIYNVFNMVMPGGGPRAIYQEGIDPIYTTEYENKAEVHEAARAVNEEICEEGFVLLKNKDSALPLYTPATEGDKAASAAPKISVFGKNSVNLAYGGSGSGGTDTTSGGFVDLYAALEDAGYDVNPTLKSFYEDDGASGAKRKGNSKDLDSGDTVILTTAETPQSKYTQAVKDSYADYNDMALIVITRIGGEGFDMPRLMTRTDGDGKVTDVEGARAGKDDHFLQLDQNESDMVKAVCDAGFDRVVVVLNTGQAIETGFLEETSGYVELKGYDIDPAKIDAAIWMGFPGETGTRALGSILNGNVNPSGKLADTYSVDFKADPTWLNFGDNRITARGEGSNHVPGGDEYVFDPDEVASHDIPGVYYYFVDYEESIYYGYRYYETRGAGNEEWYNDNVVYPFGHGLSYTDFTWTADFGSLKDATIDGKTKYTVTVTVHNDGDVAGKDVVQLY</sequence>
<dbReference type="InterPro" id="IPR002772">
    <property type="entry name" value="Glyco_hydro_3_C"/>
</dbReference>
<dbReference type="Gene3D" id="2.60.40.10">
    <property type="entry name" value="Immunoglobulins"/>
    <property type="match status" value="1"/>
</dbReference>
<feature type="non-terminal residue" evidence="5">
    <location>
        <position position="485"/>
    </location>
</feature>
<reference evidence="5" key="1">
    <citation type="journal article" date="2021" name="PeerJ">
        <title>Extensive microbial diversity within the chicken gut microbiome revealed by metagenomics and culture.</title>
        <authorList>
            <person name="Gilroy R."/>
            <person name="Ravi A."/>
            <person name="Getino M."/>
            <person name="Pursley I."/>
            <person name="Horton D.L."/>
            <person name="Alikhan N.F."/>
            <person name="Baker D."/>
            <person name="Gharbi K."/>
            <person name="Hall N."/>
            <person name="Watson M."/>
            <person name="Adriaenssens E.M."/>
            <person name="Foster-Nyarko E."/>
            <person name="Jarju S."/>
            <person name="Secka A."/>
            <person name="Antonio M."/>
            <person name="Oren A."/>
            <person name="Chaudhuri R.R."/>
            <person name="La Ragione R."/>
            <person name="Hildebrand F."/>
            <person name="Pallen M.J."/>
        </authorList>
    </citation>
    <scope>NUCLEOTIDE SEQUENCE</scope>
    <source>
        <strain evidence="5">12435</strain>
    </source>
</reference>
<dbReference type="InterPro" id="IPR050288">
    <property type="entry name" value="Cellulose_deg_GH3"/>
</dbReference>
<accession>A0A9D1TR87</accession>
<reference evidence="5" key="2">
    <citation type="submission" date="2021-04" db="EMBL/GenBank/DDBJ databases">
        <authorList>
            <person name="Gilroy R."/>
        </authorList>
    </citation>
    <scope>NUCLEOTIDE SEQUENCE</scope>
    <source>
        <strain evidence="5">12435</strain>
    </source>
</reference>
<evidence type="ECO:0000259" key="4">
    <source>
        <dbReference type="Pfam" id="PF01915"/>
    </source>
</evidence>
<comment type="caution">
    <text evidence="5">The sequence shown here is derived from an EMBL/GenBank/DDBJ whole genome shotgun (WGS) entry which is preliminary data.</text>
</comment>
<dbReference type="PANTHER" id="PTHR42715:SF10">
    <property type="entry name" value="BETA-GLUCOSIDASE"/>
    <property type="match status" value="1"/>
</dbReference>
<dbReference type="GO" id="GO:0005975">
    <property type="term" value="P:carbohydrate metabolic process"/>
    <property type="evidence" value="ECO:0007669"/>
    <property type="project" value="InterPro"/>
</dbReference>
<name>A0A9D1TR87_9FIRM</name>
<dbReference type="GO" id="GO:0004553">
    <property type="term" value="F:hydrolase activity, hydrolyzing O-glycosyl compounds"/>
    <property type="evidence" value="ECO:0007669"/>
    <property type="project" value="InterPro"/>
</dbReference>
<evidence type="ECO:0000256" key="3">
    <source>
        <dbReference type="SAM" id="Phobius"/>
    </source>
</evidence>
<dbReference type="InterPro" id="IPR036881">
    <property type="entry name" value="Glyco_hydro_3_C_sf"/>
</dbReference>
<proteinExistence type="inferred from homology"/>
<dbReference type="SUPFAM" id="SSF52279">
    <property type="entry name" value="Beta-D-glucan exohydrolase, C-terminal domain"/>
    <property type="match status" value="1"/>
</dbReference>
<keyword evidence="3" id="KW-1133">Transmembrane helix</keyword>
<dbReference type="Pfam" id="PF01915">
    <property type="entry name" value="Glyco_hydro_3_C"/>
    <property type="match status" value="1"/>
</dbReference>
<dbReference type="Gene3D" id="3.40.50.1700">
    <property type="entry name" value="Glycoside hydrolase family 3 C-terminal domain"/>
    <property type="match status" value="1"/>
</dbReference>
<organism evidence="5 6">
    <name type="scientific">Candidatus Protoclostridium stercorigallinarum</name>
    <dbReference type="NCBI Taxonomy" id="2838741"/>
    <lineage>
        <taxon>Bacteria</taxon>
        <taxon>Bacillati</taxon>
        <taxon>Bacillota</taxon>
        <taxon>Clostridia</taxon>
        <taxon>Candidatus Protoclostridium</taxon>
    </lineage>
</organism>
<dbReference type="AlphaFoldDB" id="A0A9D1TR87"/>
<dbReference type="PANTHER" id="PTHR42715">
    <property type="entry name" value="BETA-GLUCOSIDASE"/>
    <property type="match status" value="1"/>
</dbReference>
<keyword evidence="3" id="KW-0812">Transmembrane</keyword>
<protein>
    <submittedName>
        <fullName evidence="5">Glycoside hydrolase family 3 C-terminal domain-containing protein</fullName>
    </submittedName>
</protein>
<evidence type="ECO:0000256" key="2">
    <source>
        <dbReference type="ARBA" id="ARBA00022801"/>
    </source>
</evidence>
<dbReference type="InterPro" id="IPR013783">
    <property type="entry name" value="Ig-like_fold"/>
</dbReference>
<evidence type="ECO:0000313" key="6">
    <source>
        <dbReference type="Proteomes" id="UP000823990"/>
    </source>
</evidence>
<comment type="similarity">
    <text evidence="1">Belongs to the glycosyl hydrolase 3 family.</text>
</comment>
<keyword evidence="3" id="KW-0472">Membrane</keyword>
<evidence type="ECO:0000313" key="5">
    <source>
        <dbReference type="EMBL" id="HIW02194.1"/>
    </source>
</evidence>
<dbReference type="EMBL" id="DXHS01000044">
    <property type="protein sequence ID" value="HIW02194.1"/>
    <property type="molecule type" value="Genomic_DNA"/>
</dbReference>
<evidence type="ECO:0000256" key="1">
    <source>
        <dbReference type="ARBA" id="ARBA00005336"/>
    </source>
</evidence>
<gene>
    <name evidence="5" type="ORF">H9892_02515</name>
</gene>